<evidence type="ECO:0000313" key="2">
    <source>
        <dbReference type="Proteomes" id="UP000245618"/>
    </source>
</evidence>
<proteinExistence type="predicted"/>
<organism evidence="1 2">
    <name type="scientific">Flavobacterium laiguense</name>
    <dbReference type="NCBI Taxonomy" id="2169409"/>
    <lineage>
        <taxon>Bacteria</taxon>
        <taxon>Pseudomonadati</taxon>
        <taxon>Bacteroidota</taxon>
        <taxon>Flavobacteriia</taxon>
        <taxon>Flavobacteriales</taxon>
        <taxon>Flavobacteriaceae</taxon>
        <taxon>Flavobacterium</taxon>
    </lineage>
</organism>
<name>A0A2U1K0F6_9FLAO</name>
<protein>
    <submittedName>
        <fullName evidence="1">Uncharacterized protein</fullName>
    </submittedName>
</protein>
<dbReference type="RefSeq" id="WP_116760727.1">
    <property type="nucleotide sequence ID" value="NZ_QCZH01000002.1"/>
</dbReference>
<dbReference type="Proteomes" id="UP000245618">
    <property type="component" value="Unassembled WGS sequence"/>
</dbReference>
<accession>A0A2U1K0F6</accession>
<gene>
    <name evidence="1" type="ORF">DB891_03730</name>
</gene>
<dbReference type="EMBL" id="QCZH01000002">
    <property type="protein sequence ID" value="PWA10951.1"/>
    <property type="molecule type" value="Genomic_DNA"/>
</dbReference>
<reference evidence="1 2" key="1">
    <citation type="submission" date="2018-04" db="EMBL/GenBank/DDBJ databases">
        <title>Flavobacterium sp. nov., isolated from glacier ice.</title>
        <authorList>
            <person name="Liu Q."/>
            <person name="Xin Y.-H."/>
        </authorList>
    </citation>
    <scope>NUCLEOTIDE SEQUENCE [LARGE SCALE GENOMIC DNA]</scope>
    <source>
        <strain evidence="1 2">LB2P30</strain>
    </source>
</reference>
<evidence type="ECO:0000313" key="1">
    <source>
        <dbReference type="EMBL" id="PWA10951.1"/>
    </source>
</evidence>
<dbReference type="OrthoDB" id="1132132at2"/>
<comment type="caution">
    <text evidence="1">The sequence shown here is derived from an EMBL/GenBank/DDBJ whole genome shotgun (WGS) entry which is preliminary data.</text>
</comment>
<dbReference type="AlphaFoldDB" id="A0A2U1K0F6"/>
<keyword evidence="2" id="KW-1185">Reference proteome</keyword>
<sequence>MEQLTTYRAKGKEIGLIFLFKYDLDGNLKLFEISEGELNGKQMKWLFSETNFPANESIIKAIWMKDEKYTKVFEINISPADLSFESGWIIYNHKLAKQDAEKSFKKMSEAEKIKFFLSLVPYERYLKTSGIAKCHMATYINKRYYDNEYPEAVSTKNFNPMIAEFAKSKTTRRV</sequence>